<keyword evidence="2" id="KW-1185">Reference proteome</keyword>
<sequence length="117" mass="13181">MHHNAEYDIEEAWRPWRSRRKISPPATHRIDVIEDYTGSSPALTKAAETVGGGGLRKAAKSRRLEHPHRLLPTGGVTAKQGLTKIDGTTTKVPITNEDITRPERRRHTSRCRYSTSE</sequence>
<dbReference type="AlphaFoldDB" id="A0A183IJ57"/>
<gene>
    <name evidence="1" type="ORF">SBAD_LOCUS3653</name>
</gene>
<evidence type="ECO:0000313" key="3">
    <source>
        <dbReference type="WBParaSite" id="SBAD_0000381701-mRNA-1"/>
    </source>
</evidence>
<evidence type="ECO:0000313" key="2">
    <source>
        <dbReference type="Proteomes" id="UP000270296"/>
    </source>
</evidence>
<evidence type="ECO:0000313" key="1">
    <source>
        <dbReference type="EMBL" id="VDP01926.1"/>
    </source>
</evidence>
<accession>A0A183IJ57</accession>
<reference evidence="1 2" key="2">
    <citation type="submission" date="2018-11" db="EMBL/GenBank/DDBJ databases">
        <authorList>
            <consortium name="Pathogen Informatics"/>
        </authorList>
    </citation>
    <scope>NUCLEOTIDE SEQUENCE [LARGE SCALE GENOMIC DNA]</scope>
</reference>
<dbReference type="WBParaSite" id="SBAD_0000381701-mRNA-1">
    <property type="protein sequence ID" value="SBAD_0000381701-mRNA-1"/>
    <property type="gene ID" value="SBAD_0000381701"/>
</dbReference>
<dbReference type="EMBL" id="UZAM01007868">
    <property type="protein sequence ID" value="VDP01926.1"/>
    <property type="molecule type" value="Genomic_DNA"/>
</dbReference>
<proteinExistence type="predicted"/>
<protein>
    <submittedName>
        <fullName evidence="1 3">Uncharacterized protein</fullName>
    </submittedName>
</protein>
<organism evidence="3">
    <name type="scientific">Soboliphyme baturini</name>
    <dbReference type="NCBI Taxonomy" id="241478"/>
    <lineage>
        <taxon>Eukaryota</taxon>
        <taxon>Metazoa</taxon>
        <taxon>Ecdysozoa</taxon>
        <taxon>Nematoda</taxon>
        <taxon>Enoplea</taxon>
        <taxon>Dorylaimia</taxon>
        <taxon>Dioctophymatida</taxon>
        <taxon>Dioctophymatoidea</taxon>
        <taxon>Soboliphymatidae</taxon>
        <taxon>Soboliphyme</taxon>
    </lineage>
</organism>
<dbReference type="Proteomes" id="UP000270296">
    <property type="component" value="Unassembled WGS sequence"/>
</dbReference>
<reference evidence="3" key="1">
    <citation type="submission" date="2016-06" db="UniProtKB">
        <authorList>
            <consortium name="WormBaseParasite"/>
        </authorList>
    </citation>
    <scope>IDENTIFICATION</scope>
</reference>
<name>A0A183IJ57_9BILA</name>